<organism evidence="2 3">
    <name type="scientific">Erysiphe pulchra</name>
    <dbReference type="NCBI Taxonomy" id="225359"/>
    <lineage>
        <taxon>Eukaryota</taxon>
        <taxon>Fungi</taxon>
        <taxon>Dikarya</taxon>
        <taxon>Ascomycota</taxon>
        <taxon>Pezizomycotina</taxon>
        <taxon>Leotiomycetes</taxon>
        <taxon>Erysiphales</taxon>
        <taxon>Erysiphaceae</taxon>
        <taxon>Erysiphe</taxon>
    </lineage>
</organism>
<dbReference type="GO" id="GO:0042790">
    <property type="term" value="P:nucleolar large rRNA transcription by RNA polymerase I"/>
    <property type="evidence" value="ECO:0007669"/>
    <property type="project" value="TreeGrafter"/>
</dbReference>
<sequence>MSSGRLLGFVSRPGRYESPYNSDRNAAQALKILPKSTIIPSGGIGTVNKKELGSGQVDQINNNVLSSLPNVQNNVELEEEHQLKPNYNGNAYHQCQGLDSIVDSDFDHTRTDSLGEHEINQNFISDSKDNGINFLLERQFLNSNVEQHQYVSHRDMKFPMRLTKGSRTSNIGLNQFPGTKNLGSQKDTLPIQIARTGRFQLLEQKNQNGPSNLKENDQIIKYTSEKRSHSIDSFSDVDQSVLDGNEEFRFEEAALNTTPSRRHQKNPQVGDLNFYNSNLESHNTKNNLPSFFGDYDDETLKKMTYADLEAQSWEEVPSKKAFSYPRELRGSGTSLETKIDFYLAGTNKEKNNAEGSGRKTAVAFYEQLTSKEWEEAGEIFMCKFTDLMQKLQEKRREKRELTYKFESMIQARERTVRSQIKAVEKKLQDMRSGGESLLIGSPRSLR</sequence>
<feature type="domain" description="Extracellular mutant protein 11 C-terminal" evidence="1">
    <location>
        <begin position="294"/>
        <end position="438"/>
    </location>
</feature>
<dbReference type="InterPro" id="IPR029178">
    <property type="entry name" value="Ecm11_C"/>
</dbReference>
<evidence type="ECO:0000313" key="2">
    <source>
        <dbReference type="EMBL" id="POS86234.1"/>
    </source>
</evidence>
<dbReference type="PANTHER" id="PTHR28244:SF1">
    <property type="entry name" value="RNA POLYMERASE I-SPECIFIC TRANSCRIPTION INITIATION FACTOR RRN11"/>
    <property type="match status" value="1"/>
</dbReference>
<dbReference type="STRING" id="225359.A0A2S4PW39"/>
<dbReference type="GO" id="GO:0070860">
    <property type="term" value="C:RNA polymerase I core factor complex"/>
    <property type="evidence" value="ECO:0007669"/>
    <property type="project" value="TreeGrafter"/>
</dbReference>
<protein>
    <recommendedName>
        <fullName evidence="1">Extracellular mutant protein 11 C-terminal domain-containing protein</fullName>
    </recommendedName>
</protein>
<dbReference type="GO" id="GO:0001164">
    <property type="term" value="F:RNA polymerase I core promoter sequence-specific DNA binding"/>
    <property type="evidence" value="ECO:0007669"/>
    <property type="project" value="TreeGrafter"/>
</dbReference>
<accession>A0A2S4PW39</accession>
<keyword evidence="3" id="KW-1185">Reference proteome</keyword>
<dbReference type="PANTHER" id="PTHR28244">
    <property type="entry name" value="RNA POLYMERASE I-SPECIFIC TRANSCRIPTION INITIATION FACTOR RRN11"/>
    <property type="match status" value="1"/>
</dbReference>
<dbReference type="InterPro" id="IPR053029">
    <property type="entry name" value="RNA_pol_I-specific_init_factor"/>
</dbReference>
<gene>
    <name evidence="2" type="ORF">EPUL_003535</name>
</gene>
<name>A0A2S4PW39_9PEZI</name>
<dbReference type="Pfam" id="PF15463">
    <property type="entry name" value="ECM11"/>
    <property type="match status" value="1"/>
</dbReference>
<dbReference type="GO" id="GO:0017025">
    <property type="term" value="F:TBP-class protein binding"/>
    <property type="evidence" value="ECO:0007669"/>
    <property type="project" value="TreeGrafter"/>
</dbReference>
<dbReference type="OrthoDB" id="5346740at2759"/>
<reference evidence="2 3" key="1">
    <citation type="submission" date="2017-10" db="EMBL/GenBank/DDBJ databases">
        <title>Development of genomic resources for the powdery mildew, Erysiphe pulchra.</title>
        <authorList>
            <person name="Wadl P.A."/>
            <person name="Mack B.M."/>
            <person name="Moore G."/>
            <person name="Beltz S.B."/>
        </authorList>
    </citation>
    <scope>NUCLEOTIDE SEQUENCE [LARGE SCALE GENOMIC DNA]</scope>
    <source>
        <strain evidence="2">Cflorida</strain>
    </source>
</reference>
<evidence type="ECO:0000259" key="1">
    <source>
        <dbReference type="Pfam" id="PF15463"/>
    </source>
</evidence>
<comment type="caution">
    <text evidence="2">The sequence shown here is derived from an EMBL/GenBank/DDBJ whole genome shotgun (WGS) entry which is preliminary data.</text>
</comment>
<proteinExistence type="predicted"/>
<dbReference type="AlphaFoldDB" id="A0A2S4PW39"/>
<dbReference type="EMBL" id="PEDP01000373">
    <property type="protein sequence ID" value="POS86234.1"/>
    <property type="molecule type" value="Genomic_DNA"/>
</dbReference>
<dbReference type="Proteomes" id="UP000237438">
    <property type="component" value="Unassembled WGS sequence"/>
</dbReference>
<evidence type="ECO:0000313" key="3">
    <source>
        <dbReference type="Proteomes" id="UP000237438"/>
    </source>
</evidence>